<dbReference type="PROSITE" id="PS50005">
    <property type="entry name" value="TPR"/>
    <property type="match status" value="1"/>
</dbReference>
<evidence type="ECO:0000256" key="2">
    <source>
        <dbReference type="SAM" id="MobiDB-lite"/>
    </source>
</evidence>
<proteinExistence type="predicted"/>
<accession>A0A218M4L0</accession>
<feature type="region of interest" description="Disordered" evidence="2">
    <location>
        <begin position="1"/>
        <end position="22"/>
    </location>
</feature>
<dbReference type="Pfam" id="PF05944">
    <property type="entry name" value="Phage_term_smal"/>
    <property type="match status" value="1"/>
</dbReference>
<keyword evidence="4" id="KW-1185">Reference proteome</keyword>
<dbReference type="EMBL" id="MF276773">
    <property type="protein sequence ID" value="ASD51182.1"/>
    <property type="molecule type" value="Genomic_DNA"/>
</dbReference>
<protein>
    <submittedName>
        <fullName evidence="3">Terminase, endonuclease subunit</fullName>
    </submittedName>
</protein>
<dbReference type="InterPro" id="IPR010270">
    <property type="entry name" value="Phage_P2_GpM"/>
</dbReference>
<dbReference type="GO" id="GO:0003677">
    <property type="term" value="F:DNA binding"/>
    <property type="evidence" value="ECO:0007669"/>
    <property type="project" value="InterPro"/>
</dbReference>
<evidence type="ECO:0000313" key="4">
    <source>
        <dbReference type="Proteomes" id="UP000222846"/>
    </source>
</evidence>
<evidence type="ECO:0000313" key="3">
    <source>
        <dbReference type="EMBL" id="ASD51182.1"/>
    </source>
</evidence>
<feature type="repeat" description="TPR" evidence="1">
    <location>
        <begin position="165"/>
        <end position="198"/>
    </location>
</feature>
<keyword evidence="1" id="KW-0802">TPR repeat</keyword>
<evidence type="ECO:0000256" key="1">
    <source>
        <dbReference type="PROSITE-ProRule" id="PRU00339"/>
    </source>
</evidence>
<keyword evidence="3" id="KW-0255">Endonuclease</keyword>
<gene>
    <name evidence="3" type="ORF">EtG_06</name>
</gene>
<feature type="region of interest" description="Disordered" evidence="2">
    <location>
        <begin position="211"/>
        <end position="259"/>
    </location>
</feature>
<organism evidence="3 4">
    <name type="scientific">Erwinia phage EtG</name>
    <dbReference type="NCBI Taxonomy" id="2014586"/>
    <lineage>
        <taxon>Viruses</taxon>
        <taxon>Duplodnaviria</taxon>
        <taxon>Heunggongvirae</taxon>
        <taxon>Uroviricota</taxon>
        <taxon>Caudoviricetes</taxon>
        <taxon>Peduoviridae</taxon>
        <taxon>Eganvirus</taxon>
        <taxon>Eganvirus EtG</taxon>
    </lineage>
</organism>
<dbReference type="GO" id="GO:0004519">
    <property type="term" value="F:endonuclease activity"/>
    <property type="evidence" value="ECO:0007669"/>
    <property type="project" value="UniProtKB-KW"/>
</dbReference>
<dbReference type="InterPro" id="IPR019734">
    <property type="entry name" value="TPR_rpt"/>
</dbReference>
<name>A0A218M4L0_9CAUD</name>
<keyword evidence="3" id="KW-0378">Hydrolase</keyword>
<reference evidence="3" key="1">
    <citation type="submission" date="2018-01" db="EMBL/GenBank/DDBJ databases">
        <title>Complete Genome Sequence of Erwinia tracheiphila Phage EtG.</title>
        <authorList>
            <person name="Andrade-Dominguez A."/>
            <person name="Kolter R."/>
            <person name="Shapiro L.R."/>
        </authorList>
    </citation>
    <scope>NUCLEOTIDE SEQUENCE</scope>
    <source>
        <strain evidence="3">EtG</strain>
    </source>
</reference>
<sequence>MTSPAQRHMMRVSASQAAQREQAPLRHATAYEQMLVKLADDRRTLKTIRSNELKAAKKRELLPFYAPWVAGVLADGRGAQDDILMTVMLWRLDAGDVAGALEIAPYALKYGLNSDHRRTTPYMLVEEVALAAQRLRDAGEPVDLALLLTALSLTDGADVPDMVRARLHKVTGLTLRDAGQDAEALAQFQRAMQLDRNAGVRKEIERLERALKPKPEVAPRKTTKPLVNRTLPEPGGTPVKAGFDPDGDRRPPPNLMRLS</sequence>
<dbReference type="Proteomes" id="UP000222846">
    <property type="component" value="Segment"/>
</dbReference>
<keyword evidence="3" id="KW-0540">Nuclease</keyword>
<dbReference type="GO" id="GO:0019069">
    <property type="term" value="P:viral capsid assembly"/>
    <property type="evidence" value="ECO:0007669"/>
    <property type="project" value="InterPro"/>
</dbReference>